<dbReference type="EMBL" id="JAROCY010000030">
    <property type="protein sequence ID" value="MDF8335549.1"/>
    <property type="molecule type" value="Genomic_DNA"/>
</dbReference>
<protein>
    <submittedName>
        <fullName evidence="3">IS1595 family transposase</fullName>
    </submittedName>
</protein>
<dbReference type="NCBIfam" id="NF033547">
    <property type="entry name" value="transpos_IS1595"/>
    <property type="match status" value="1"/>
</dbReference>
<feature type="region of interest" description="Disordered" evidence="1">
    <location>
        <begin position="437"/>
        <end position="466"/>
    </location>
</feature>
<keyword evidence="4" id="KW-1185">Reference proteome</keyword>
<reference evidence="3 4" key="1">
    <citation type="submission" date="2023-03" db="EMBL/GenBank/DDBJ databases">
        <title>Novosphingobium cyanobacteriorum sp. nov., isolated from a eutrophic reservoir during the Microcystis bloom period.</title>
        <authorList>
            <person name="Kang M."/>
            <person name="Le V."/>
            <person name="Ko S.-R."/>
            <person name="Lee S.-A."/>
            <person name="Ahn C.-Y."/>
        </authorList>
    </citation>
    <scope>NUCLEOTIDE SEQUENCE [LARGE SCALE GENOMIC DNA]</scope>
    <source>
        <strain evidence="3 4">HBC54</strain>
    </source>
</reference>
<dbReference type="Pfam" id="PF12762">
    <property type="entry name" value="DDE_Tnp_IS1595"/>
    <property type="match status" value="1"/>
</dbReference>
<evidence type="ECO:0000313" key="4">
    <source>
        <dbReference type="Proteomes" id="UP001222770"/>
    </source>
</evidence>
<sequence>MFARITGKQNQLLDCLAKAWSVEQIAQLQNVQAASVRRRINNLCTRLECRESDLAGLYSAWLDGQAGERNLIRQLCRSFLLAGPTAQDNILEDQAAASPAQAIEGPRHACPGDLPVSPQIRTRVVQEPYENPRIAITPGSKGTSRKVLQRAFPDNDACLNHIFHARMAGDYRCFKCRQERRWYRIAGFRRYATACCASSFAPTGRTVMHRSSIPLTDWFEIMLLFANSKNGVTGHFIERHLGIAYKSGFRMADRIRTHMALLECDRKIGGPGKLVHIDEALLRGIRTNGVRGGGRAIVFGMCDETATIALAVPDRKAATLLPLIDRHVLPGSILVTDAYHSYSQLAARGWNHEIVNHSRGEWVNANGFGQASIEAYWGVFKRTIRGTHLHVSRANLWKYIGEFNFRYNRRHVPHEIFWDMIEHFPDFDRQAELRIDIPIGPPRPRKRRPPRTDGVPRKRASRIFRN</sequence>
<dbReference type="RefSeq" id="WP_277280512.1">
    <property type="nucleotide sequence ID" value="NZ_JAROCY010000030.1"/>
</dbReference>
<feature type="domain" description="ISXO2-like transposase" evidence="2">
    <location>
        <begin position="267"/>
        <end position="408"/>
    </location>
</feature>
<dbReference type="PANTHER" id="PTHR47163">
    <property type="entry name" value="DDE_TNP_IS1595 DOMAIN-CONTAINING PROTEIN"/>
    <property type="match status" value="1"/>
</dbReference>
<evidence type="ECO:0000313" key="3">
    <source>
        <dbReference type="EMBL" id="MDF8335549.1"/>
    </source>
</evidence>
<dbReference type="PANTHER" id="PTHR47163:SF2">
    <property type="entry name" value="SI:DKEY-17M8.2"/>
    <property type="match status" value="1"/>
</dbReference>
<accession>A0ABT6CNQ2</accession>
<comment type="caution">
    <text evidence="3">The sequence shown here is derived from an EMBL/GenBank/DDBJ whole genome shotgun (WGS) entry which is preliminary data.</text>
</comment>
<feature type="compositionally biased region" description="Basic residues" evidence="1">
    <location>
        <begin position="457"/>
        <end position="466"/>
    </location>
</feature>
<proteinExistence type="predicted"/>
<dbReference type="InterPro" id="IPR024445">
    <property type="entry name" value="Tnp_ISXO2-like"/>
</dbReference>
<dbReference type="Proteomes" id="UP001222770">
    <property type="component" value="Unassembled WGS sequence"/>
</dbReference>
<evidence type="ECO:0000256" key="1">
    <source>
        <dbReference type="SAM" id="MobiDB-lite"/>
    </source>
</evidence>
<gene>
    <name evidence="3" type="ORF">POM99_20270</name>
</gene>
<name>A0ABT6CNQ2_9SPHN</name>
<dbReference type="InterPro" id="IPR053164">
    <property type="entry name" value="IS1016-like_transposase"/>
</dbReference>
<organism evidence="3 4">
    <name type="scientific">Novosphingobium cyanobacteriorum</name>
    <dbReference type="NCBI Taxonomy" id="3024215"/>
    <lineage>
        <taxon>Bacteria</taxon>
        <taxon>Pseudomonadati</taxon>
        <taxon>Pseudomonadota</taxon>
        <taxon>Alphaproteobacteria</taxon>
        <taxon>Sphingomonadales</taxon>
        <taxon>Sphingomonadaceae</taxon>
        <taxon>Novosphingobium</taxon>
    </lineage>
</organism>
<dbReference type="SMART" id="SM01126">
    <property type="entry name" value="DDE_Tnp_IS1595"/>
    <property type="match status" value="1"/>
</dbReference>
<evidence type="ECO:0000259" key="2">
    <source>
        <dbReference type="SMART" id="SM01126"/>
    </source>
</evidence>